<evidence type="ECO:0000313" key="1">
    <source>
        <dbReference type="EMBL" id="APG93224.1"/>
    </source>
</evidence>
<dbReference type="Proteomes" id="UP000182306">
    <property type="component" value="Plasmid B"/>
</dbReference>
<protein>
    <submittedName>
        <fullName evidence="1">Uncharacterized protein</fullName>
    </submittedName>
</protein>
<evidence type="ECO:0000313" key="2">
    <source>
        <dbReference type="Proteomes" id="UP000182306"/>
    </source>
</evidence>
<reference evidence="1 2" key="1">
    <citation type="submission" date="2015-10" db="EMBL/GenBank/DDBJ databases">
        <title>Genomic differences between typical nodule nitrogen-fixing rhizobial strains and those coming from bean seeds.</title>
        <authorList>
            <person name="Peralta H."/>
            <person name="Aguilar-Vera A."/>
            <person name="Diaz R."/>
            <person name="Mora Y."/>
            <person name="Martinez-Batallar G."/>
            <person name="Salazar E."/>
            <person name="Vargas-Lagunas C."/>
            <person name="Encarnacion S."/>
            <person name="Girard L."/>
            <person name="Mora J."/>
        </authorList>
    </citation>
    <scope>NUCLEOTIDE SEQUENCE [LARGE SCALE GENOMIC DNA]</scope>
    <source>
        <strain evidence="1 2">CFNEI 73</strain>
        <plasmid evidence="1 2">B</plasmid>
    </source>
</reference>
<dbReference type="RefSeq" id="WP_037390269.1">
    <property type="nucleotide sequence ID" value="NZ_CP013109.1"/>
</dbReference>
<dbReference type="EMBL" id="CP013109">
    <property type="protein sequence ID" value="APG93224.1"/>
    <property type="molecule type" value="Genomic_DNA"/>
</dbReference>
<keyword evidence="2" id="KW-1185">Reference proteome</keyword>
<keyword evidence="1" id="KW-0614">Plasmid</keyword>
<dbReference type="KEGG" id="same:SAMCFNEI73_pB0024"/>
<dbReference type="AlphaFoldDB" id="A0A1L3LT03"/>
<accession>A0A1L3LT03</accession>
<name>A0A1L3LT03_9HYPH</name>
<geneLocation type="plasmid" evidence="1 2">
    <name>B</name>
</geneLocation>
<proteinExistence type="predicted"/>
<gene>
    <name evidence="1" type="ORF">SAMCFNEI73_pB0024</name>
</gene>
<organism evidence="1 2">
    <name type="scientific">Sinorhizobium americanum</name>
    <dbReference type="NCBI Taxonomy" id="194963"/>
    <lineage>
        <taxon>Bacteria</taxon>
        <taxon>Pseudomonadati</taxon>
        <taxon>Pseudomonadota</taxon>
        <taxon>Alphaproteobacteria</taxon>
        <taxon>Hyphomicrobiales</taxon>
        <taxon>Rhizobiaceae</taxon>
        <taxon>Sinorhizobium/Ensifer group</taxon>
        <taxon>Sinorhizobium</taxon>
    </lineage>
</organism>
<sequence>MDFAQPMSFDPLGSDGLEMIERALHAELQRRAFSRKSEEAEALAAEVIAAYHAGVRDDLGLSIVAGLA</sequence>